<dbReference type="Gene3D" id="3.40.50.150">
    <property type="entry name" value="Vaccinia Virus protein VP39"/>
    <property type="match status" value="1"/>
</dbReference>
<dbReference type="EMBL" id="UINC01096007">
    <property type="protein sequence ID" value="SVC52535.1"/>
    <property type="molecule type" value="Genomic_DNA"/>
</dbReference>
<organism evidence="2">
    <name type="scientific">marine metagenome</name>
    <dbReference type="NCBI Taxonomy" id="408172"/>
    <lineage>
        <taxon>unclassified sequences</taxon>
        <taxon>metagenomes</taxon>
        <taxon>ecological metagenomes</taxon>
    </lineage>
</organism>
<feature type="domain" description="Methyltransferase type 11" evidence="1">
    <location>
        <begin position="20"/>
        <end position="101"/>
    </location>
</feature>
<dbReference type="AlphaFoldDB" id="A0A382MWP4"/>
<accession>A0A382MWP4</accession>
<protein>
    <recommendedName>
        <fullName evidence="1">Methyltransferase type 11 domain-containing protein</fullName>
    </recommendedName>
</protein>
<dbReference type="Pfam" id="PF08241">
    <property type="entry name" value="Methyltransf_11"/>
    <property type="match status" value="1"/>
</dbReference>
<evidence type="ECO:0000313" key="2">
    <source>
        <dbReference type="EMBL" id="SVC52535.1"/>
    </source>
</evidence>
<dbReference type="CDD" id="cd02440">
    <property type="entry name" value="AdoMet_MTases"/>
    <property type="match status" value="1"/>
</dbReference>
<dbReference type="SUPFAM" id="SSF53335">
    <property type="entry name" value="S-adenosyl-L-methionine-dependent methyltransferases"/>
    <property type="match status" value="1"/>
</dbReference>
<evidence type="ECO:0000259" key="1">
    <source>
        <dbReference type="Pfam" id="PF08241"/>
    </source>
</evidence>
<dbReference type="InterPro" id="IPR013216">
    <property type="entry name" value="Methyltransf_11"/>
</dbReference>
<gene>
    <name evidence="2" type="ORF">METZ01_LOCUS305389</name>
</gene>
<dbReference type="GO" id="GO:0008757">
    <property type="term" value="F:S-adenosylmethionine-dependent methyltransferase activity"/>
    <property type="evidence" value="ECO:0007669"/>
    <property type="project" value="InterPro"/>
</dbReference>
<name>A0A382MWP4_9ZZZZ</name>
<reference evidence="2" key="1">
    <citation type="submission" date="2018-05" db="EMBL/GenBank/DDBJ databases">
        <authorList>
            <person name="Lanie J.A."/>
            <person name="Ng W.-L."/>
            <person name="Kazmierczak K.M."/>
            <person name="Andrzejewski T.M."/>
            <person name="Davidsen T.M."/>
            <person name="Wayne K.J."/>
            <person name="Tettelin H."/>
            <person name="Glass J.I."/>
            <person name="Rusch D."/>
            <person name="Podicherti R."/>
            <person name="Tsui H.-C.T."/>
            <person name="Winkler M.E."/>
        </authorList>
    </citation>
    <scope>NUCLEOTIDE SEQUENCE</scope>
</reference>
<proteinExistence type="predicted"/>
<dbReference type="InterPro" id="IPR029063">
    <property type="entry name" value="SAM-dependent_MTases_sf"/>
</dbReference>
<sequence>MELAGDVSGLDLLDTCCAADARQSLSWANLGASVTGCDITPSAIQNATQTARRIGKDITFVVADAQTLEPIDDASQDLLYATYIVWLEDLSQAARTWHRVVTAQNVQETRRERTARMRRTHLNFRTGATNQRIKGLRW</sequence>